<dbReference type="Pfam" id="PF04586">
    <property type="entry name" value="Peptidase_S78"/>
    <property type="match status" value="1"/>
</dbReference>
<protein>
    <recommendedName>
        <fullName evidence="4">Prohead serine protease domain-containing protein</fullName>
    </recommendedName>
</protein>
<dbReference type="AlphaFoldDB" id="A0A0R1GXD3"/>
<dbReference type="EMBL" id="AZDA01000046">
    <property type="protein sequence ID" value="KRK38988.1"/>
    <property type="molecule type" value="Genomic_DNA"/>
</dbReference>
<dbReference type="InterPro" id="IPR054613">
    <property type="entry name" value="Peptidase_S78_dom"/>
</dbReference>
<keyword evidence="6" id="KW-1185">Reference proteome</keyword>
<dbReference type="InterPro" id="IPR006433">
    <property type="entry name" value="Prohead_protease"/>
</dbReference>
<evidence type="ECO:0000259" key="4">
    <source>
        <dbReference type="Pfam" id="PF04586"/>
    </source>
</evidence>
<sequence>MLGRSQSGTLTLQEDEHGLAFEVALPETTTAQDLAVSMNRGDINQCSFGFCPTIDEWDYSDPDMPVRTIKEVKLYEISIVPLPAYGDTEANLVRSGVISEDMVKNIQLRKEIMKEIERGLTL</sequence>
<evidence type="ECO:0000313" key="6">
    <source>
        <dbReference type="Proteomes" id="UP000051461"/>
    </source>
</evidence>
<keyword evidence="1" id="KW-1188">Viral release from host cell</keyword>
<dbReference type="PATRIC" id="fig|1423726.3.peg.2812"/>
<keyword evidence="3" id="KW-0378">Hydrolase</keyword>
<evidence type="ECO:0000256" key="2">
    <source>
        <dbReference type="ARBA" id="ARBA00022670"/>
    </source>
</evidence>
<dbReference type="Proteomes" id="UP000051461">
    <property type="component" value="Unassembled WGS sequence"/>
</dbReference>
<evidence type="ECO:0000256" key="1">
    <source>
        <dbReference type="ARBA" id="ARBA00022612"/>
    </source>
</evidence>
<organism evidence="5 6">
    <name type="scientific">Loigolactobacillus bifermentans DSM 20003</name>
    <dbReference type="NCBI Taxonomy" id="1423726"/>
    <lineage>
        <taxon>Bacteria</taxon>
        <taxon>Bacillati</taxon>
        <taxon>Bacillota</taxon>
        <taxon>Bacilli</taxon>
        <taxon>Lactobacillales</taxon>
        <taxon>Lactobacillaceae</taxon>
        <taxon>Loigolactobacillus</taxon>
    </lineage>
</organism>
<reference evidence="5 6" key="1">
    <citation type="journal article" date="2015" name="Genome Announc.">
        <title>Expanding the biotechnology potential of lactobacilli through comparative genomics of 213 strains and associated genera.</title>
        <authorList>
            <person name="Sun Z."/>
            <person name="Harris H.M."/>
            <person name="McCann A."/>
            <person name="Guo C."/>
            <person name="Argimon S."/>
            <person name="Zhang W."/>
            <person name="Yang X."/>
            <person name="Jeffery I.B."/>
            <person name="Cooney J.C."/>
            <person name="Kagawa T.F."/>
            <person name="Liu W."/>
            <person name="Song Y."/>
            <person name="Salvetti E."/>
            <person name="Wrobel A."/>
            <person name="Rasinkangas P."/>
            <person name="Parkhill J."/>
            <person name="Rea M.C."/>
            <person name="O'Sullivan O."/>
            <person name="Ritari J."/>
            <person name="Douillard F.P."/>
            <person name="Paul Ross R."/>
            <person name="Yang R."/>
            <person name="Briner A.E."/>
            <person name="Felis G.E."/>
            <person name="de Vos W.M."/>
            <person name="Barrangou R."/>
            <person name="Klaenhammer T.R."/>
            <person name="Caufield P.W."/>
            <person name="Cui Y."/>
            <person name="Zhang H."/>
            <person name="O'Toole P.W."/>
        </authorList>
    </citation>
    <scope>NUCLEOTIDE SEQUENCE [LARGE SCALE GENOMIC DNA]</scope>
    <source>
        <strain evidence="5 6">DSM 20003</strain>
    </source>
</reference>
<keyword evidence="2" id="KW-0645">Protease</keyword>
<dbReference type="STRING" id="1423726.FC07_GL002704"/>
<accession>A0A0R1GXD3</accession>
<proteinExistence type="predicted"/>
<dbReference type="GO" id="GO:0006508">
    <property type="term" value="P:proteolysis"/>
    <property type="evidence" value="ECO:0007669"/>
    <property type="project" value="UniProtKB-KW"/>
</dbReference>
<dbReference type="NCBIfam" id="TIGR01543">
    <property type="entry name" value="proheadase_HK97"/>
    <property type="match status" value="1"/>
</dbReference>
<comment type="caution">
    <text evidence="5">The sequence shown here is derived from an EMBL/GenBank/DDBJ whole genome shotgun (WGS) entry which is preliminary data.</text>
</comment>
<dbReference type="GO" id="GO:0008233">
    <property type="term" value="F:peptidase activity"/>
    <property type="evidence" value="ECO:0007669"/>
    <property type="project" value="UniProtKB-KW"/>
</dbReference>
<gene>
    <name evidence="5" type="ORF">FC07_GL002704</name>
</gene>
<evidence type="ECO:0000256" key="3">
    <source>
        <dbReference type="ARBA" id="ARBA00022801"/>
    </source>
</evidence>
<name>A0A0R1GXD3_9LACO</name>
<feature type="domain" description="Prohead serine protease" evidence="4">
    <location>
        <begin position="1"/>
        <end position="94"/>
    </location>
</feature>
<evidence type="ECO:0000313" key="5">
    <source>
        <dbReference type="EMBL" id="KRK38988.1"/>
    </source>
</evidence>